<evidence type="ECO:0000256" key="1">
    <source>
        <dbReference type="SAM" id="Phobius"/>
    </source>
</evidence>
<evidence type="ECO:0000313" key="2">
    <source>
        <dbReference type="EMBL" id="MFC4981008.1"/>
    </source>
</evidence>
<feature type="transmembrane region" description="Helical" evidence="1">
    <location>
        <begin position="481"/>
        <end position="501"/>
    </location>
</feature>
<sequence>MTHSSPERRYSYGCGRPGCCGTPVAGHSDCLAHLESADRARYLASLHPGADIDHRGTTLGRALVDELLGAVRDPESRRPVLGHARFEEAVFPDGAFFHEAEFSSEAHFRAARFPRFAGFRRTRFAGPADFTDACFEDESSFVQARFEGQTLFYGARFHGEAEFLSARFHDVAWMGGARFGTVQFDSAGFDGDADFNRVRFDGETSFTSAEFGGRATFSGARFECGVSFGWAHFAATPVLGPLVSRQTLSLRNAVFDGPVVIEAAASGLDCGRTRWASTATLRLRHADLDLTDAVCEYPVTVAARATPFAAGPHPLPEDGLSGDPGVRLVSVNGVDAAHLMLHDIDLSACRFAGAVHLDQLRVDGWCTFAVPPTATRRPWSPRKVLAEEHHWRARAGRTPGRRRGWTKAPDGTPGLRPAAIAALYRQLRKSLEDGRNEPDAADFYYGEMEMRRHDASRMMSERALVTSYWALSGYGLRAARALIWLLAAMTGTLLAMMLWGLPADDPKPLTKGRQVAVGQDMALVTETPDPVNPAGPVAGRLTTERFEKAVRVVINSVVFRSSGQELTTAGTYTEMASRITEPVLLGLAVLAVRNRVKR</sequence>
<dbReference type="GeneID" id="31236563"/>
<gene>
    <name evidence="2" type="ORF">ACFPL4_22060</name>
</gene>
<name>A0ABV9VCM6_STRAZ</name>
<keyword evidence="1" id="KW-0812">Transmembrane</keyword>
<evidence type="ECO:0000313" key="3">
    <source>
        <dbReference type="Proteomes" id="UP001595908"/>
    </source>
</evidence>
<keyword evidence="1" id="KW-1133">Transmembrane helix</keyword>
<keyword evidence="1" id="KW-0472">Membrane</keyword>
<accession>A0ABV9VCM6</accession>
<dbReference type="Gene3D" id="2.160.20.80">
    <property type="entry name" value="E3 ubiquitin-protein ligase SopA"/>
    <property type="match status" value="1"/>
</dbReference>
<reference evidence="3" key="1">
    <citation type="journal article" date="2019" name="Int. J. Syst. Evol. Microbiol.">
        <title>The Global Catalogue of Microorganisms (GCM) 10K type strain sequencing project: providing services to taxonomists for standard genome sequencing and annotation.</title>
        <authorList>
            <consortium name="The Broad Institute Genomics Platform"/>
            <consortium name="The Broad Institute Genome Sequencing Center for Infectious Disease"/>
            <person name="Wu L."/>
            <person name="Ma J."/>
        </authorList>
    </citation>
    <scope>NUCLEOTIDE SEQUENCE [LARGE SCALE GENOMIC DNA]</scope>
    <source>
        <strain evidence="3">ICMP 257</strain>
    </source>
</reference>
<dbReference type="RefSeq" id="WP_033304758.1">
    <property type="nucleotide sequence ID" value="NZ_JBHSJE010000006.1"/>
</dbReference>
<organism evidence="2 3">
    <name type="scientific">Streptomyces atroolivaceus</name>
    <dbReference type="NCBI Taxonomy" id="66869"/>
    <lineage>
        <taxon>Bacteria</taxon>
        <taxon>Bacillati</taxon>
        <taxon>Actinomycetota</taxon>
        <taxon>Actinomycetes</taxon>
        <taxon>Kitasatosporales</taxon>
        <taxon>Streptomycetaceae</taxon>
        <taxon>Streptomyces</taxon>
    </lineage>
</organism>
<proteinExistence type="predicted"/>
<dbReference type="Proteomes" id="UP001595908">
    <property type="component" value="Unassembled WGS sequence"/>
</dbReference>
<comment type="caution">
    <text evidence="2">The sequence shown here is derived from an EMBL/GenBank/DDBJ whole genome shotgun (WGS) entry which is preliminary data.</text>
</comment>
<dbReference type="InterPro" id="IPR001646">
    <property type="entry name" value="5peptide_repeat"/>
</dbReference>
<dbReference type="EMBL" id="JBHSJE010000006">
    <property type="protein sequence ID" value="MFC4981008.1"/>
    <property type="molecule type" value="Genomic_DNA"/>
</dbReference>
<protein>
    <submittedName>
        <fullName evidence="2">Pentapeptide repeat-containing protein</fullName>
    </submittedName>
</protein>
<dbReference type="Pfam" id="PF13576">
    <property type="entry name" value="Pentapeptide_3"/>
    <property type="match status" value="2"/>
</dbReference>
<keyword evidence="3" id="KW-1185">Reference proteome</keyword>